<dbReference type="EMBL" id="VGLS01000078">
    <property type="protein sequence ID" value="MBM3222968.1"/>
    <property type="molecule type" value="Genomic_DNA"/>
</dbReference>
<keyword evidence="1" id="KW-0812">Transmembrane</keyword>
<evidence type="ECO:0000313" key="2">
    <source>
        <dbReference type="EMBL" id="MBM3222968.1"/>
    </source>
</evidence>
<name>A0A937VYP4_UNCTE</name>
<evidence type="ECO:0000313" key="3">
    <source>
        <dbReference type="Proteomes" id="UP000712673"/>
    </source>
</evidence>
<dbReference type="Proteomes" id="UP000712673">
    <property type="component" value="Unassembled WGS sequence"/>
</dbReference>
<reference evidence="2" key="1">
    <citation type="submission" date="2019-03" db="EMBL/GenBank/DDBJ databases">
        <title>Lake Tanganyika Metagenome-Assembled Genomes (MAGs).</title>
        <authorList>
            <person name="Tran P."/>
        </authorList>
    </citation>
    <scope>NUCLEOTIDE SEQUENCE</scope>
    <source>
        <strain evidence="2">K_DeepCast_65m_m2_066</strain>
    </source>
</reference>
<keyword evidence="1" id="KW-0472">Membrane</keyword>
<sequence length="118" mass="12718">MLSRRPAVRLLLLLGLALGMVCVVWDDSGAQGGYLNRSTSGASNALRDPLKALSDPAEVSETPDTVELLYGGAADDIRPVEPDEEPPPPVDTREVIGAALILLFLLVEGVRWQRRGNR</sequence>
<accession>A0A937VYP4</accession>
<evidence type="ECO:0000256" key="1">
    <source>
        <dbReference type="SAM" id="Phobius"/>
    </source>
</evidence>
<dbReference type="AlphaFoldDB" id="A0A937VYP4"/>
<feature type="transmembrane region" description="Helical" evidence="1">
    <location>
        <begin position="95"/>
        <end position="112"/>
    </location>
</feature>
<keyword evidence="1" id="KW-1133">Transmembrane helix</keyword>
<gene>
    <name evidence="2" type="ORF">FJZ47_04075</name>
</gene>
<comment type="caution">
    <text evidence="2">The sequence shown here is derived from an EMBL/GenBank/DDBJ whole genome shotgun (WGS) entry which is preliminary data.</text>
</comment>
<proteinExistence type="predicted"/>
<organism evidence="2 3">
    <name type="scientific">Tectimicrobiota bacterium</name>
    <dbReference type="NCBI Taxonomy" id="2528274"/>
    <lineage>
        <taxon>Bacteria</taxon>
        <taxon>Pseudomonadati</taxon>
        <taxon>Nitrospinota/Tectimicrobiota group</taxon>
        <taxon>Candidatus Tectimicrobiota</taxon>
    </lineage>
</organism>
<protein>
    <submittedName>
        <fullName evidence="2">Uncharacterized protein</fullName>
    </submittedName>
</protein>